<feature type="transmembrane region" description="Helical" evidence="1">
    <location>
        <begin position="43"/>
        <end position="66"/>
    </location>
</feature>
<gene>
    <name evidence="2" type="ORF">ESU54_14525</name>
</gene>
<name>A0A5C6YY26_9FLAO</name>
<keyword evidence="1" id="KW-0472">Membrane</keyword>
<dbReference type="EMBL" id="VORT01000011">
    <property type="protein sequence ID" value="TXD71981.1"/>
    <property type="molecule type" value="Genomic_DNA"/>
</dbReference>
<dbReference type="RefSeq" id="WP_111843184.1">
    <property type="nucleotide sequence ID" value="NZ_UEGI01000001.1"/>
</dbReference>
<organism evidence="2 3">
    <name type="scientific">Aequorivita antarctica</name>
    <dbReference type="NCBI Taxonomy" id="153266"/>
    <lineage>
        <taxon>Bacteria</taxon>
        <taxon>Pseudomonadati</taxon>
        <taxon>Bacteroidota</taxon>
        <taxon>Flavobacteriia</taxon>
        <taxon>Flavobacteriales</taxon>
        <taxon>Flavobacteriaceae</taxon>
        <taxon>Aequorivita</taxon>
    </lineage>
</organism>
<comment type="caution">
    <text evidence="2">The sequence shown here is derived from an EMBL/GenBank/DDBJ whole genome shotgun (WGS) entry which is preliminary data.</text>
</comment>
<evidence type="ECO:0000313" key="3">
    <source>
        <dbReference type="Proteomes" id="UP000321497"/>
    </source>
</evidence>
<evidence type="ECO:0000313" key="2">
    <source>
        <dbReference type="EMBL" id="TXD71981.1"/>
    </source>
</evidence>
<feature type="transmembrane region" description="Helical" evidence="1">
    <location>
        <begin position="108"/>
        <end position="126"/>
    </location>
</feature>
<feature type="transmembrane region" description="Helical" evidence="1">
    <location>
        <begin position="7"/>
        <end position="31"/>
    </location>
</feature>
<evidence type="ECO:0008006" key="4">
    <source>
        <dbReference type="Google" id="ProtNLM"/>
    </source>
</evidence>
<dbReference type="Proteomes" id="UP000321497">
    <property type="component" value="Unassembled WGS sequence"/>
</dbReference>
<proteinExistence type="predicted"/>
<protein>
    <recommendedName>
        <fullName evidence="4">DUF4293 family protein</fullName>
    </recommendedName>
</protein>
<accession>A0A5C6YY26</accession>
<keyword evidence="1" id="KW-1133">Transmembrane helix</keyword>
<dbReference type="AlphaFoldDB" id="A0A5C6YY26"/>
<dbReference type="OrthoDB" id="1122739at2"/>
<evidence type="ECO:0000256" key="1">
    <source>
        <dbReference type="SAM" id="Phobius"/>
    </source>
</evidence>
<reference evidence="2 3" key="1">
    <citation type="submission" date="2019-08" db="EMBL/GenBank/DDBJ databases">
        <title>Genome of Aequorivita antarctica SW49 (type strain).</title>
        <authorList>
            <person name="Bowman J.P."/>
        </authorList>
    </citation>
    <scope>NUCLEOTIDE SEQUENCE [LARGE SCALE GENOMIC DNA]</scope>
    <source>
        <strain evidence="2 3">SW49</strain>
    </source>
</reference>
<keyword evidence="1" id="KW-0812">Transmembrane</keyword>
<sequence length="130" mass="14964">MKKNKILKYVIAIVLIAFALLTVFMSSSVLFDWFGISAKEGDYVPFIVKTNLTMGVIYLIAAYGFIKSKKWAFWLMLSAALFLFFAFFAFYIHIHTGGLYENRTIEAMTFRILFTILFAGLIYIITNKKP</sequence>
<keyword evidence="3" id="KW-1185">Reference proteome</keyword>
<feature type="transmembrane region" description="Helical" evidence="1">
    <location>
        <begin position="73"/>
        <end position="96"/>
    </location>
</feature>